<organism evidence="2 3">
    <name type="scientific">Ramalina farinacea</name>
    <dbReference type="NCBI Taxonomy" id="258253"/>
    <lineage>
        <taxon>Eukaryota</taxon>
        <taxon>Fungi</taxon>
        <taxon>Dikarya</taxon>
        <taxon>Ascomycota</taxon>
        <taxon>Pezizomycotina</taxon>
        <taxon>Lecanoromycetes</taxon>
        <taxon>OSLEUM clade</taxon>
        <taxon>Lecanoromycetidae</taxon>
        <taxon>Lecanorales</taxon>
        <taxon>Lecanorineae</taxon>
        <taxon>Ramalinaceae</taxon>
        <taxon>Ramalina</taxon>
    </lineage>
</organism>
<proteinExistence type="predicted"/>
<reference evidence="2" key="1">
    <citation type="journal article" date="2023" name="Genome Biol. Evol.">
        <title>First Whole Genome Sequence and Flow Cytometry Genome Size Data for the Lichen-Forming Fungus Ramalina farinacea (Ascomycota).</title>
        <authorList>
            <person name="Llewellyn T."/>
            <person name="Mian S."/>
            <person name="Hill R."/>
            <person name="Leitch I.J."/>
            <person name="Gaya E."/>
        </authorList>
    </citation>
    <scope>NUCLEOTIDE SEQUENCE</scope>
    <source>
        <strain evidence="2">LIQ254RAFAR</strain>
    </source>
</reference>
<comment type="caution">
    <text evidence="2">The sequence shown here is derived from an EMBL/GenBank/DDBJ whole genome shotgun (WGS) entry which is preliminary data.</text>
</comment>
<feature type="region of interest" description="Disordered" evidence="1">
    <location>
        <begin position="1"/>
        <end position="63"/>
    </location>
</feature>
<feature type="compositionally biased region" description="Pro residues" evidence="1">
    <location>
        <begin position="21"/>
        <end position="48"/>
    </location>
</feature>
<protein>
    <submittedName>
        <fullName evidence="2">Uncharacterized protein</fullName>
    </submittedName>
</protein>
<keyword evidence="3" id="KW-1185">Reference proteome</keyword>
<dbReference type="EMBL" id="JAPUFD010000017">
    <property type="protein sequence ID" value="MDI1492120.1"/>
    <property type="molecule type" value="Genomic_DNA"/>
</dbReference>
<dbReference type="Proteomes" id="UP001161017">
    <property type="component" value="Unassembled WGS sequence"/>
</dbReference>
<evidence type="ECO:0000256" key="1">
    <source>
        <dbReference type="SAM" id="MobiDB-lite"/>
    </source>
</evidence>
<sequence>MSSISQTCLPGADEGMRDQQPDPPPELQPDPPPELQPDPSPELQPDPPPDPHRRAPDTTVSMTAVHVPVREQSEIAGGQQDDGFDLDKVYDVDEIAKVKDFPVDNRGKRTVEEIWVNWTPLYLTRGARYLVEKRYGPVQRKVLTQKNGVRCYRVEFAGSWETAQGVRSFG</sequence>
<name>A0AA43TZQ4_9LECA</name>
<evidence type="ECO:0000313" key="2">
    <source>
        <dbReference type="EMBL" id="MDI1492120.1"/>
    </source>
</evidence>
<evidence type="ECO:0000313" key="3">
    <source>
        <dbReference type="Proteomes" id="UP001161017"/>
    </source>
</evidence>
<accession>A0AA43TZQ4</accession>
<dbReference type="AlphaFoldDB" id="A0AA43TZQ4"/>
<gene>
    <name evidence="2" type="ORF">OHK93_003332</name>
</gene>